<dbReference type="Proteomes" id="UP000694941">
    <property type="component" value="Unplaced"/>
</dbReference>
<dbReference type="RefSeq" id="XP_013771799.1">
    <property type="nucleotide sequence ID" value="XM_013916345.2"/>
</dbReference>
<evidence type="ECO:0000256" key="1">
    <source>
        <dbReference type="SAM" id="MobiDB-lite"/>
    </source>
</evidence>
<gene>
    <name evidence="3" type="primary">LOC106456966</name>
</gene>
<keyword evidence="2" id="KW-1185">Reference proteome</keyword>
<organism evidence="2 3">
    <name type="scientific">Limulus polyphemus</name>
    <name type="common">Atlantic horseshoe crab</name>
    <dbReference type="NCBI Taxonomy" id="6850"/>
    <lineage>
        <taxon>Eukaryota</taxon>
        <taxon>Metazoa</taxon>
        <taxon>Ecdysozoa</taxon>
        <taxon>Arthropoda</taxon>
        <taxon>Chelicerata</taxon>
        <taxon>Merostomata</taxon>
        <taxon>Xiphosura</taxon>
        <taxon>Limulidae</taxon>
        <taxon>Limulus</taxon>
    </lineage>
</organism>
<sequence>MATINGLFPRKGNKNKDLRKKAQIPVKRTLSYSIDDTNKENIPHSSSIVFKSKGFKDPNGRSDNITKVKPNAKANLSVTTNLDDRSYSVTANTNTTRGTAKVLRDVKNNASKKFSNVKSTIDNFSQRLRSSTRRRLRLPSNSQYNQLDENGTPVKLYSPFCIETPSPPSLTTLRQDSVESHTTKRCAFQSPGGRFKQDLQDVTSGMEVLNSFAKSMQHCGFKGRFSSN</sequence>
<evidence type="ECO:0000313" key="3">
    <source>
        <dbReference type="RefSeq" id="XP_013771799.1"/>
    </source>
</evidence>
<feature type="region of interest" description="Disordered" evidence="1">
    <location>
        <begin position="1"/>
        <end position="22"/>
    </location>
</feature>
<proteinExistence type="predicted"/>
<dbReference type="GeneID" id="106456966"/>
<name>A0ABM1AZN3_LIMPO</name>
<reference evidence="3" key="1">
    <citation type="submission" date="2025-08" db="UniProtKB">
        <authorList>
            <consortium name="RefSeq"/>
        </authorList>
    </citation>
    <scope>IDENTIFICATION</scope>
    <source>
        <tissue evidence="3">Muscle</tissue>
    </source>
</reference>
<feature type="compositionally biased region" description="Basic residues" evidence="1">
    <location>
        <begin position="11"/>
        <end position="22"/>
    </location>
</feature>
<accession>A0ABM1AZN3</accession>
<evidence type="ECO:0000313" key="2">
    <source>
        <dbReference type="Proteomes" id="UP000694941"/>
    </source>
</evidence>
<protein>
    <submittedName>
        <fullName evidence="3">Uncharacterized protein LOC106456966</fullName>
    </submittedName>
</protein>